<proteinExistence type="predicted"/>
<evidence type="ECO:0008006" key="3">
    <source>
        <dbReference type="Google" id="ProtNLM"/>
    </source>
</evidence>
<reference evidence="1 2" key="1">
    <citation type="submission" date="2017-07" db="EMBL/GenBank/DDBJ databases">
        <title>The genome sequence of Paludifilum halophilum highlights mechanisms for microbial adaptation to high salt environemnts.</title>
        <authorList>
            <person name="Belbahri L."/>
        </authorList>
    </citation>
    <scope>NUCLEOTIDE SEQUENCE [LARGE SCALE GENOMIC DNA]</scope>
    <source>
        <strain evidence="1 2">DSM 102817</strain>
    </source>
</reference>
<evidence type="ECO:0000313" key="1">
    <source>
        <dbReference type="EMBL" id="OYD07179.1"/>
    </source>
</evidence>
<comment type="caution">
    <text evidence="1">The sequence shown here is derived from an EMBL/GenBank/DDBJ whole genome shotgun (WGS) entry which is preliminary data.</text>
</comment>
<dbReference type="OrthoDB" id="4868247at2"/>
<organism evidence="1 2">
    <name type="scientific">Paludifilum halophilum</name>
    <dbReference type="NCBI Taxonomy" id="1642702"/>
    <lineage>
        <taxon>Bacteria</taxon>
        <taxon>Bacillati</taxon>
        <taxon>Bacillota</taxon>
        <taxon>Bacilli</taxon>
        <taxon>Bacillales</taxon>
        <taxon>Thermoactinomycetaceae</taxon>
        <taxon>Paludifilum</taxon>
    </lineage>
</organism>
<evidence type="ECO:0000313" key="2">
    <source>
        <dbReference type="Proteomes" id="UP000215459"/>
    </source>
</evidence>
<dbReference type="EMBL" id="NOWF01000007">
    <property type="protein sequence ID" value="OYD07179.1"/>
    <property type="molecule type" value="Genomic_DNA"/>
</dbReference>
<dbReference type="RefSeq" id="WP_094264922.1">
    <property type="nucleotide sequence ID" value="NZ_NOWF01000007.1"/>
</dbReference>
<gene>
    <name evidence="1" type="ORF">CHM34_12390</name>
</gene>
<accession>A0A235B5E0</accession>
<keyword evidence="2" id="KW-1185">Reference proteome</keyword>
<name>A0A235B5E0_9BACL</name>
<dbReference type="Proteomes" id="UP000215459">
    <property type="component" value="Unassembled WGS sequence"/>
</dbReference>
<sequence>MNRRRWLALLITAQVLLLGGIAGSYYAVDAMGKEIQLRTKPVDPRNLLYGDYAHLHYEISDVPRQLWRGDEESLQNEPVHVLLSPQKTIYRVKGVYPDRPETSEEEVVLQAKASSFGEQIHLKYGLERYYVPENTGKTLEGQRRPMRVRVKVAPWGQAKISALEPYPEKSSTYR</sequence>
<dbReference type="AlphaFoldDB" id="A0A235B5E0"/>
<dbReference type="Pfam" id="PF14345">
    <property type="entry name" value="GDYXXLXY"/>
    <property type="match status" value="1"/>
</dbReference>
<protein>
    <recommendedName>
        <fullName evidence="3">GDYXXLXY domain-containing protein</fullName>
    </recommendedName>
</protein>
<dbReference type="InterPro" id="IPR025833">
    <property type="entry name" value="GDYXXLXY"/>
</dbReference>